<dbReference type="EMBL" id="MU394286">
    <property type="protein sequence ID" value="KAI6091661.1"/>
    <property type="molecule type" value="Genomic_DNA"/>
</dbReference>
<evidence type="ECO:0000313" key="1">
    <source>
        <dbReference type="EMBL" id="KAI6091661.1"/>
    </source>
</evidence>
<evidence type="ECO:0000313" key="2">
    <source>
        <dbReference type="Proteomes" id="UP001497680"/>
    </source>
</evidence>
<dbReference type="Proteomes" id="UP001497680">
    <property type="component" value="Unassembled WGS sequence"/>
</dbReference>
<comment type="caution">
    <text evidence="1">The sequence shown here is derived from an EMBL/GenBank/DDBJ whole genome shotgun (WGS) entry which is preliminary data.</text>
</comment>
<proteinExistence type="predicted"/>
<accession>A0ACC0DG14</accession>
<keyword evidence="2" id="KW-1185">Reference proteome</keyword>
<name>A0ACC0DG14_9PEZI</name>
<organism evidence="1 2">
    <name type="scientific">Hypoxylon rubiginosum</name>
    <dbReference type="NCBI Taxonomy" id="110542"/>
    <lineage>
        <taxon>Eukaryota</taxon>
        <taxon>Fungi</taxon>
        <taxon>Dikarya</taxon>
        <taxon>Ascomycota</taxon>
        <taxon>Pezizomycotina</taxon>
        <taxon>Sordariomycetes</taxon>
        <taxon>Xylariomycetidae</taxon>
        <taxon>Xylariales</taxon>
        <taxon>Hypoxylaceae</taxon>
        <taxon>Hypoxylon</taxon>
    </lineage>
</organism>
<sequence length="514" mass="57092">MQLSLFVTYLLACFLQAQPASAQNNSWPWQTYKSSWAEPPSLNITKSGLTSPGYLFFDQNGEYAHNYSLFIMSDDNELVWQSALGDYSDFRTQTFEGKPVLTFFNGISLPEPYGWGHGIIQVLDDSYTSIYNVSLTAAEENLVPISDIDPTQLVSYIDMHESRITAQDTILVTMYNVTQYDLSSVGGPEDGWVADCLFYELDVKTSEVLFRWSALAHVDEIPISDVQQFYPVADFGRNQSIPYGYFHINSVDKLEDGSYLISSRYYCSIFKISTDGSVEWTLQGQTGGDFKLDAGLSFSYQHDARVRKNEGNILQISIFDNANSEIISGVDQTKGIFMTVNTETMTATLDQEYVNPQDSVYAISQGNVQLLDDGHVVMGYGSTPKIREFSPDGSTVMTAQFGPGDGLLFSYRAYRLPWVGHPTEPPNVFACIDQLSNKTMVYMSWLGATEHEAWKVYTGSSISSLTLAAHVKRAGFETMASIPGHQAPLIRVEAEEMGVTSGVSPIVSPRNSCV</sequence>
<reference evidence="1 2" key="1">
    <citation type="journal article" date="2022" name="New Phytol.">
        <title>Ecological generalism drives hyperdiversity of secondary metabolite gene clusters in xylarialean endophytes.</title>
        <authorList>
            <person name="Franco M.E.E."/>
            <person name="Wisecaver J.H."/>
            <person name="Arnold A.E."/>
            <person name="Ju Y.M."/>
            <person name="Slot J.C."/>
            <person name="Ahrendt S."/>
            <person name="Moore L.P."/>
            <person name="Eastman K.E."/>
            <person name="Scott K."/>
            <person name="Konkel Z."/>
            <person name="Mondo S.J."/>
            <person name="Kuo A."/>
            <person name="Hayes R.D."/>
            <person name="Haridas S."/>
            <person name="Andreopoulos B."/>
            <person name="Riley R."/>
            <person name="LaButti K."/>
            <person name="Pangilinan J."/>
            <person name="Lipzen A."/>
            <person name="Amirebrahimi M."/>
            <person name="Yan J."/>
            <person name="Adam C."/>
            <person name="Keymanesh K."/>
            <person name="Ng V."/>
            <person name="Louie K."/>
            <person name="Northen T."/>
            <person name="Drula E."/>
            <person name="Henrissat B."/>
            <person name="Hsieh H.M."/>
            <person name="Youens-Clark K."/>
            <person name="Lutzoni F."/>
            <person name="Miadlikowska J."/>
            <person name="Eastwood D.C."/>
            <person name="Hamelin R.C."/>
            <person name="Grigoriev I.V."/>
            <person name="U'Ren J.M."/>
        </authorList>
    </citation>
    <scope>NUCLEOTIDE SEQUENCE [LARGE SCALE GENOMIC DNA]</scope>
    <source>
        <strain evidence="1 2">ER1909</strain>
    </source>
</reference>
<gene>
    <name evidence="1" type="ORF">F4821DRAFT_189204</name>
</gene>
<protein>
    <submittedName>
        <fullName evidence="1">ASST-domain-containing protein</fullName>
    </submittedName>
</protein>